<dbReference type="InterPro" id="IPR044150">
    <property type="entry name" value="HDAC_classIV"/>
</dbReference>
<proteinExistence type="inferred from homology"/>
<evidence type="ECO:0000256" key="1">
    <source>
        <dbReference type="ARBA" id="ARBA00005947"/>
    </source>
</evidence>
<dbReference type="Proteomes" id="UP000031166">
    <property type="component" value="Unassembled WGS sequence"/>
</dbReference>
<evidence type="ECO:0000259" key="3">
    <source>
        <dbReference type="Pfam" id="PF00850"/>
    </source>
</evidence>
<accession>A0A0B4C405</accession>
<dbReference type="InterPro" id="IPR037138">
    <property type="entry name" value="His_deacetylse_dom_sf"/>
</dbReference>
<evidence type="ECO:0000313" key="5">
    <source>
        <dbReference type="Proteomes" id="UP000031166"/>
    </source>
</evidence>
<dbReference type="InterPro" id="IPR000286">
    <property type="entry name" value="HDACs"/>
</dbReference>
<dbReference type="GO" id="GO:0040029">
    <property type="term" value="P:epigenetic regulation of gene expression"/>
    <property type="evidence" value="ECO:0007669"/>
    <property type="project" value="TreeGrafter"/>
</dbReference>
<dbReference type="EMBL" id="JWSY01000031">
    <property type="protein sequence ID" value="KIC55749.1"/>
    <property type="molecule type" value="Genomic_DNA"/>
</dbReference>
<dbReference type="GO" id="GO:0016787">
    <property type="term" value="F:hydrolase activity"/>
    <property type="evidence" value="ECO:0007669"/>
    <property type="project" value="UniProtKB-KW"/>
</dbReference>
<protein>
    <submittedName>
        <fullName evidence="4">Histone deacetylase</fullName>
    </submittedName>
</protein>
<dbReference type="STRING" id="172043.RM53_15180"/>
<dbReference type="InterPro" id="IPR023696">
    <property type="entry name" value="Ureohydrolase_dom_sf"/>
</dbReference>
<dbReference type="GO" id="GO:0004407">
    <property type="term" value="F:histone deacetylase activity"/>
    <property type="evidence" value="ECO:0007669"/>
    <property type="project" value="InterPro"/>
</dbReference>
<comment type="similarity">
    <text evidence="1">Belongs to the histone deacetylase family.</text>
</comment>
<evidence type="ECO:0000313" key="4">
    <source>
        <dbReference type="EMBL" id="KIC55749.1"/>
    </source>
</evidence>
<dbReference type="SUPFAM" id="SSF52768">
    <property type="entry name" value="Arginase/deacetylase"/>
    <property type="match status" value="1"/>
</dbReference>
<evidence type="ECO:0000256" key="2">
    <source>
        <dbReference type="ARBA" id="ARBA00022801"/>
    </source>
</evidence>
<sequence>MSNPGPLPPIVYHPAYSAELPSGHRFPMQKYARLVEVLREEGMIGPEGLWEPEPADYSLLAAVHDPDYVRQVLDVCVPPKVERVIGLPITQSVVERTQAAVGGTLTAARLALRHGLACNTAGGSHHAGPMGGAGFCVFNDIGVAARALIDIGEVGQVLVVDLDVHQGDGTAFIFEHEPRVFTFSMHGEKNFPVRRGPSDLDIDLPDGTGDAAYIARLKDVLPDLLQRVAPDIVFYIAGVDPHESDRLGRLSLSDEGLAERDAYVLETCLAVAPLVGVIGGGYDHDIDRLARRHATLHRAAAQAWRRGLARREA</sequence>
<dbReference type="RefSeq" id="WP_039248197.1">
    <property type="nucleotide sequence ID" value="NZ_JWSY01000031.1"/>
</dbReference>
<dbReference type="PANTHER" id="PTHR10625:SF19">
    <property type="entry name" value="HISTONE DEACETYLASE 12"/>
    <property type="match status" value="1"/>
</dbReference>
<dbReference type="Pfam" id="PF00850">
    <property type="entry name" value="Hist_deacetyl"/>
    <property type="match status" value="1"/>
</dbReference>
<dbReference type="PRINTS" id="PR01270">
    <property type="entry name" value="HDASUPER"/>
</dbReference>
<name>A0A0B4C405_9CAUL</name>
<comment type="caution">
    <text evidence="4">The sequence shown here is derived from an EMBL/GenBank/DDBJ whole genome shotgun (WGS) entry which is preliminary data.</text>
</comment>
<organism evidence="4 5">
    <name type="scientific">Brevundimonas nasdae</name>
    <dbReference type="NCBI Taxonomy" id="172043"/>
    <lineage>
        <taxon>Bacteria</taxon>
        <taxon>Pseudomonadati</taxon>
        <taxon>Pseudomonadota</taxon>
        <taxon>Alphaproteobacteria</taxon>
        <taxon>Caulobacterales</taxon>
        <taxon>Caulobacteraceae</taxon>
        <taxon>Brevundimonas</taxon>
    </lineage>
</organism>
<dbReference type="InterPro" id="IPR023801">
    <property type="entry name" value="His_deacetylse_dom"/>
</dbReference>
<dbReference type="CDD" id="cd09993">
    <property type="entry name" value="HDAC_classIV"/>
    <property type="match status" value="1"/>
</dbReference>
<gene>
    <name evidence="4" type="ORF">RM53_15180</name>
</gene>
<dbReference type="Gene3D" id="3.40.800.20">
    <property type="entry name" value="Histone deacetylase domain"/>
    <property type="match status" value="1"/>
</dbReference>
<dbReference type="PANTHER" id="PTHR10625">
    <property type="entry name" value="HISTONE DEACETYLASE HDAC1-RELATED"/>
    <property type="match status" value="1"/>
</dbReference>
<dbReference type="AlphaFoldDB" id="A0A0B4C405"/>
<reference evidence="4 5" key="1">
    <citation type="submission" date="2014-12" db="EMBL/GenBank/DDBJ databases">
        <title>Genome sequencing of Brevundimonas nasdae TPW30.</title>
        <authorList>
            <person name="Tan P.W."/>
            <person name="Chan K.-G."/>
        </authorList>
    </citation>
    <scope>NUCLEOTIDE SEQUENCE [LARGE SCALE GENOMIC DNA]</scope>
    <source>
        <strain evidence="4 5">TPW30</strain>
    </source>
</reference>
<keyword evidence="2" id="KW-0378">Hydrolase</keyword>
<feature type="domain" description="Histone deacetylase" evidence="3">
    <location>
        <begin position="24"/>
        <end position="287"/>
    </location>
</feature>